<keyword evidence="7" id="KW-1185">Reference proteome</keyword>
<evidence type="ECO:0000259" key="5">
    <source>
        <dbReference type="Pfam" id="PF05193"/>
    </source>
</evidence>
<dbReference type="FunFam" id="3.30.830.10:FF:000008">
    <property type="entry name" value="Mitochondrial-processing peptidase subunit beta"/>
    <property type="match status" value="1"/>
</dbReference>
<dbReference type="GO" id="GO:0006508">
    <property type="term" value="P:proteolysis"/>
    <property type="evidence" value="ECO:0007669"/>
    <property type="project" value="InterPro"/>
</dbReference>
<feature type="domain" description="Peptidase M16 N-terminal" evidence="4">
    <location>
        <begin position="12"/>
        <end position="159"/>
    </location>
</feature>
<dbReference type="Pfam" id="PF00675">
    <property type="entry name" value="Peptidase_M16"/>
    <property type="match status" value="1"/>
</dbReference>
<dbReference type="PANTHER" id="PTHR11851:SF49">
    <property type="entry name" value="MITOCHONDRIAL-PROCESSING PEPTIDASE SUBUNIT ALPHA"/>
    <property type="match status" value="1"/>
</dbReference>
<dbReference type="InterPro" id="IPR007863">
    <property type="entry name" value="Peptidase_M16_C"/>
</dbReference>
<accession>A0A8J7M169</accession>
<comment type="cofactor">
    <cofactor evidence="1">
        <name>Zn(2+)</name>
        <dbReference type="ChEBI" id="CHEBI:29105"/>
    </cofactor>
</comment>
<comment type="caution">
    <text evidence="6">The sequence shown here is derived from an EMBL/GenBank/DDBJ whole genome shotgun (WGS) entry which is preliminary data.</text>
</comment>
<dbReference type="InterPro" id="IPR001431">
    <property type="entry name" value="Pept_M16_Zn_BS"/>
</dbReference>
<dbReference type="InterPro" id="IPR050361">
    <property type="entry name" value="MPP/UQCRC_Complex"/>
</dbReference>
<dbReference type="PANTHER" id="PTHR11851">
    <property type="entry name" value="METALLOPROTEASE"/>
    <property type="match status" value="1"/>
</dbReference>
<organism evidence="6 7">
    <name type="scientific">Geomesophilobacter sediminis</name>
    <dbReference type="NCBI Taxonomy" id="2798584"/>
    <lineage>
        <taxon>Bacteria</taxon>
        <taxon>Pseudomonadati</taxon>
        <taxon>Thermodesulfobacteriota</taxon>
        <taxon>Desulfuromonadia</taxon>
        <taxon>Geobacterales</taxon>
        <taxon>Geobacteraceae</taxon>
        <taxon>Geomesophilobacter</taxon>
    </lineage>
</organism>
<dbReference type="PROSITE" id="PS00143">
    <property type="entry name" value="INSULINASE"/>
    <property type="match status" value="1"/>
</dbReference>
<dbReference type="Proteomes" id="UP000636888">
    <property type="component" value="Unassembled WGS sequence"/>
</dbReference>
<evidence type="ECO:0000259" key="4">
    <source>
        <dbReference type="Pfam" id="PF00675"/>
    </source>
</evidence>
<name>A0A8J7M169_9BACT</name>
<comment type="similarity">
    <text evidence="2 3">Belongs to the peptidase M16 family.</text>
</comment>
<dbReference type="GO" id="GO:0046872">
    <property type="term" value="F:metal ion binding"/>
    <property type="evidence" value="ECO:0007669"/>
    <property type="project" value="InterPro"/>
</dbReference>
<sequence length="418" mass="46505">MLNKTILDNGIRVISERIPYASSVSIGIWVANGSRHERRESNGVAHFIEHLLFKGTERRTALDIAREIDSVGGVLNAFTSREYVCYYAKVLDKFLPRAVDLLTDIFLHSTFDPDEIEKERRVVLQEISMMEDTPDDLIHDLFHQHFWDGHPLGMSILGDAQSVGGLSRDSIVSYKEEMYRGADIIVSAAGNLSHDELLSLVGPILSGIPGGTGRQETELPEYRRRIEIIERDLEQIHVCLGVKGLPQSHPRRYDAFIMNAILGGSMSSRLFQEVREKSGLAYSVYSYIASHADAGSLVVYAGASPDSGAELIEIMLRELGRFKHEPVPPAQLDGAREQLKGNLLLSLESSDNRMSRLAKNEIYFGQPQPLTEIMGGFDRVTAESLQQLANELLDPATLTLVMMGRVGTPAFRPEDITL</sequence>
<gene>
    <name evidence="6" type="ORF">JFN93_18740</name>
</gene>
<proteinExistence type="inferred from homology"/>
<dbReference type="SUPFAM" id="SSF63411">
    <property type="entry name" value="LuxS/MPP-like metallohydrolase"/>
    <property type="match status" value="2"/>
</dbReference>
<evidence type="ECO:0000313" key="7">
    <source>
        <dbReference type="Proteomes" id="UP000636888"/>
    </source>
</evidence>
<dbReference type="InterPro" id="IPR011765">
    <property type="entry name" value="Pept_M16_N"/>
</dbReference>
<dbReference type="AlphaFoldDB" id="A0A8J7M169"/>
<evidence type="ECO:0000256" key="2">
    <source>
        <dbReference type="ARBA" id="ARBA00007261"/>
    </source>
</evidence>
<feature type="domain" description="Peptidase M16 C-terminal" evidence="5">
    <location>
        <begin position="166"/>
        <end position="339"/>
    </location>
</feature>
<dbReference type="GO" id="GO:0004222">
    <property type="term" value="F:metalloendopeptidase activity"/>
    <property type="evidence" value="ECO:0007669"/>
    <property type="project" value="InterPro"/>
</dbReference>
<dbReference type="RefSeq" id="WP_199385666.1">
    <property type="nucleotide sequence ID" value="NZ_JAEMHM010000017.1"/>
</dbReference>
<dbReference type="EMBL" id="JAEMHM010000017">
    <property type="protein sequence ID" value="MBJ6726752.1"/>
    <property type="molecule type" value="Genomic_DNA"/>
</dbReference>
<dbReference type="InterPro" id="IPR011249">
    <property type="entry name" value="Metalloenz_LuxS/M16"/>
</dbReference>
<protein>
    <submittedName>
        <fullName evidence="6">Insulinase family protein</fullName>
    </submittedName>
</protein>
<dbReference type="Gene3D" id="3.30.830.10">
    <property type="entry name" value="Metalloenzyme, LuxS/M16 peptidase-like"/>
    <property type="match status" value="2"/>
</dbReference>
<evidence type="ECO:0000256" key="1">
    <source>
        <dbReference type="ARBA" id="ARBA00001947"/>
    </source>
</evidence>
<evidence type="ECO:0000313" key="6">
    <source>
        <dbReference type="EMBL" id="MBJ6726752.1"/>
    </source>
</evidence>
<evidence type="ECO:0000256" key="3">
    <source>
        <dbReference type="RuleBase" id="RU004447"/>
    </source>
</evidence>
<reference evidence="6" key="1">
    <citation type="submission" date="2020-12" db="EMBL/GenBank/DDBJ databases">
        <title>Geomonas sp. Red875, isolated from river sediment.</title>
        <authorList>
            <person name="Xu Z."/>
            <person name="Zhang Z."/>
            <person name="Masuda Y."/>
            <person name="Itoh H."/>
            <person name="Senoo K."/>
        </authorList>
    </citation>
    <scope>NUCLEOTIDE SEQUENCE</scope>
    <source>
        <strain evidence="6">Red875</strain>
    </source>
</reference>
<dbReference type="Pfam" id="PF05193">
    <property type="entry name" value="Peptidase_M16_C"/>
    <property type="match status" value="1"/>
</dbReference>